<proteinExistence type="predicted"/>
<feature type="region of interest" description="Disordered" evidence="1">
    <location>
        <begin position="39"/>
        <end position="84"/>
    </location>
</feature>
<dbReference type="Proteomes" id="UP001054837">
    <property type="component" value="Unassembled WGS sequence"/>
</dbReference>
<sequence>MEPGKSLQRCCKLSPKKQQKFPEESFFKELSNHLFFSQKSSTDRVTAAPGQKAESARHQKTASGIRLLSPPKLKKPPNHIMEPRKSLQRCCKRQKKKKKNSRRTFLQRALKSFVLLPEIFHRSSNNGSRAESREREAPGVITYSLGLEGKERSSNSGSRAESSEREAPGVIVYISGIGGEEKGDIGEKDIGYCGKDIGSHSVEDSDVVEGGPI</sequence>
<dbReference type="AlphaFoldDB" id="A0AAV4Q8K8"/>
<name>A0AAV4Q8K8_9ARAC</name>
<evidence type="ECO:0000313" key="3">
    <source>
        <dbReference type="Proteomes" id="UP001054837"/>
    </source>
</evidence>
<protein>
    <submittedName>
        <fullName evidence="2">Uncharacterized protein</fullName>
    </submittedName>
</protein>
<evidence type="ECO:0000313" key="2">
    <source>
        <dbReference type="EMBL" id="GIY05356.1"/>
    </source>
</evidence>
<dbReference type="EMBL" id="BPLQ01004072">
    <property type="protein sequence ID" value="GIY05356.1"/>
    <property type="molecule type" value="Genomic_DNA"/>
</dbReference>
<reference evidence="2 3" key="1">
    <citation type="submission" date="2021-06" db="EMBL/GenBank/DDBJ databases">
        <title>Caerostris darwini draft genome.</title>
        <authorList>
            <person name="Kono N."/>
            <person name="Arakawa K."/>
        </authorList>
    </citation>
    <scope>NUCLEOTIDE SEQUENCE [LARGE SCALE GENOMIC DNA]</scope>
</reference>
<gene>
    <name evidence="2" type="ORF">CDAR_91101</name>
</gene>
<evidence type="ECO:0000256" key="1">
    <source>
        <dbReference type="SAM" id="MobiDB-lite"/>
    </source>
</evidence>
<feature type="region of interest" description="Disordered" evidence="1">
    <location>
        <begin position="124"/>
        <end position="167"/>
    </location>
</feature>
<comment type="caution">
    <text evidence="2">The sequence shown here is derived from an EMBL/GenBank/DDBJ whole genome shotgun (WGS) entry which is preliminary data.</text>
</comment>
<accession>A0AAV4Q8K8</accession>
<organism evidence="2 3">
    <name type="scientific">Caerostris darwini</name>
    <dbReference type="NCBI Taxonomy" id="1538125"/>
    <lineage>
        <taxon>Eukaryota</taxon>
        <taxon>Metazoa</taxon>
        <taxon>Ecdysozoa</taxon>
        <taxon>Arthropoda</taxon>
        <taxon>Chelicerata</taxon>
        <taxon>Arachnida</taxon>
        <taxon>Araneae</taxon>
        <taxon>Araneomorphae</taxon>
        <taxon>Entelegynae</taxon>
        <taxon>Araneoidea</taxon>
        <taxon>Araneidae</taxon>
        <taxon>Caerostris</taxon>
    </lineage>
</organism>
<keyword evidence="3" id="KW-1185">Reference proteome</keyword>